<dbReference type="GO" id="GO:0003700">
    <property type="term" value="F:DNA-binding transcription factor activity"/>
    <property type="evidence" value="ECO:0007669"/>
    <property type="project" value="TreeGrafter"/>
</dbReference>
<dbReference type="OrthoDB" id="3430936at2"/>
<dbReference type="SUPFAM" id="SSF47413">
    <property type="entry name" value="lambda repressor-like DNA-binding domains"/>
    <property type="match status" value="1"/>
</dbReference>
<dbReference type="PRINTS" id="PR00036">
    <property type="entry name" value="HTHLACI"/>
</dbReference>
<keyword evidence="3" id="KW-0804">Transcription</keyword>
<keyword evidence="6" id="KW-1185">Reference proteome</keyword>
<comment type="caution">
    <text evidence="5">The sequence shown here is derived from an EMBL/GenBank/DDBJ whole genome shotgun (WGS) entry which is preliminary data.</text>
</comment>
<dbReference type="InterPro" id="IPR046335">
    <property type="entry name" value="LacI/GalR-like_sensor"/>
</dbReference>
<keyword evidence="1" id="KW-0805">Transcription regulation</keyword>
<dbReference type="Pfam" id="PF00356">
    <property type="entry name" value="LacI"/>
    <property type="match status" value="1"/>
</dbReference>
<name>A0A3S0VGT4_9MICO</name>
<keyword evidence="2" id="KW-0238">DNA-binding</keyword>
<sequence length="349" mass="36939">MRNVVTKLPTVEDVAKVAGVSRQTVSNVLNSPGIVRETTRKRVEQAIDELKYRPSAAARQLRTRRSSAIGVHLDPYSGGISGVLLDRFVHALTERASERGMRVCVYSARTPEEEMERLGALIDGGEIDAAVVTGTFYGDPRTGWLTQKNLPFVSFGRPWGGDDVFASAHSWVDVDGAVGTAAATTWALANAGPRVGWFGWPSDQGTGDDRRRGWQEAMSAAGASGPVFEVADDVVAARQLMTAALAEDGLRDRLDALVCVSDSLAVAAHLAAADAGRQDLTVIGFDNTPVAEALGLPSVEQSPELVAAGALDLLMGETGTVVAPLDSATPAEHVLVAPRLVVREPALHR</sequence>
<dbReference type="Gene3D" id="1.10.260.40">
    <property type="entry name" value="lambda repressor-like DNA-binding domains"/>
    <property type="match status" value="1"/>
</dbReference>
<dbReference type="InterPro" id="IPR028082">
    <property type="entry name" value="Peripla_BP_I"/>
</dbReference>
<dbReference type="PANTHER" id="PTHR30146:SF109">
    <property type="entry name" value="HTH-TYPE TRANSCRIPTIONAL REGULATOR GALS"/>
    <property type="match status" value="1"/>
</dbReference>
<evidence type="ECO:0000256" key="3">
    <source>
        <dbReference type="ARBA" id="ARBA00023163"/>
    </source>
</evidence>
<accession>A0A3S0VGT4</accession>
<dbReference type="AlphaFoldDB" id="A0A3S0VGT4"/>
<dbReference type="InterPro" id="IPR010982">
    <property type="entry name" value="Lambda_DNA-bd_dom_sf"/>
</dbReference>
<gene>
    <name evidence="5" type="ORF">ELQ94_08640</name>
</gene>
<evidence type="ECO:0000256" key="1">
    <source>
        <dbReference type="ARBA" id="ARBA00023015"/>
    </source>
</evidence>
<dbReference type="Proteomes" id="UP000274909">
    <property type="component" value="Unassembled WGS sequence"/>
</dbReference>
<dbReference type="SUPFAM" id="SSF53822">
    <property type="entry name" value="Periplasmic binding protein-like I"/>
    <property type="match status" value="1"/>
</dbReference>
<dbReference type="InterPro" id="IPR000843">
    <property type="entry name" value="HTH_LacI"/>
</dbReference>
<dbReference type="Gene3D" id="3.40.50.2300">
    <property type="match status" value="2"/>
</dbReference>
<evidence type="ECO:0000256" key="2">
    <source>
        <dbReference type="ARBA" id="ARBA00023125"/>
    </source>
</evidence>
<dbReference type="EMBL" id="RZGZ01000002">
    <property type="protein sequence ID" value="RUR01549.1"/>
    <property type="molecule type" value="Genomic_DNA"/>
</dbReference>
<protein>
    <submittedName>
        <fullName evidence="5">LacI family transcriptional regulator</fullName>
    </submittedName>
</protein>
<proteinExistence type="predicted"/>
<reference evidence="5 6" key="1">
    <citation type="submission" date="2018-12" db="EMBL/GenBank/DDBJ databases">
        <authorList>
            <person name="Li F."/>
        </authorList>
    </citation>
    <scope>NUCLEOTIDE SEQUENCE [LARGE SCALE GENOMIC DNA]</scope>
    <source>
        <strain evidence="5 6">EGI 6500705</strain>
    </source>
</reference>
<evidence type="ECO:0000259" key="4">
    <source>
        <dbReference type="PROSITE" id="PS50932"/>
    </source>
</evidence>
<evidence type="ECO:0000313" key="6">
    <source>
        <dbReference type="Proteomes" id="UP000274909"/>
    </source>
</evidence>
<dbReference type="SMART" id="SM00354">
    <property type="entry name" value="HTH_LACI"/>
    <property type="match status" value="1"/>
</dbReference>
<evidence type="ECO:0000313" key="5">
    <source>
        <dbReference type="EMBL" id="RUR01549.1"/>
    </source>
</evidence>
<dbReference type="GO" id="GO:0000976">
    <property type="term" value="F:transcription cis-regulatory region binding"/>
    <property type="evidence" value="ECO:0007669"/>
    <property type="project" value="TreeGrafter"/>
</dbReference>
<dbReference type="PROSITE" id="PS50932">
    <property type="entry name" value="HTH_LACI_2"/>
    <property type="match status" value="1"/>
</dbReference>
<dbReference type="Pfam" id="PF13377">
    <property type="entry name" value="Peripla_BP_3"/>
    <property type="match status" value="1"/>
</dbReference>
<feature type="domain" description="HTH lacI-type" evidence="4">
    <location>
        <begin position="9"/>
        <end position="63"/>
    </location>
</feature>
<dbReference type="PROSITE" id="PS00356">
    <property type="entry name" value="HTH_LACI_1"/>
    <property type="match status" value="1"/>
</dbReference>
<dbReference type="CDD" id="cd01392">
    <property type="entry name" value="HTH_LacI"/>
    <property type="match status" value="1"/>
</dbReference>
<organism evidence="5 6">
    <name type="scientific">Labedella endophytica</name>
    <dbReference type="NCBI Taxonomy" id="1523160"/>
    <lineage>
        <taxon>Bacteria</taxon>
        <taxon>Bacillati</taxon>
        <taxon>Actinomycetota</taxon>
        <taxon>Actinomycetes</taxon>
        <taxon>Micrococcales</taxon>
        <taxon>Microbacteriaceae</taxon>
        <taxon>Labedella</taxon>
    </lineage>
</organism>
<dbReference type="PANTHER" id="PTHR30146">
    <property type="entry name" value="LACI-RELATED TRANSCRIPTIONAL REPRESSOR"/>
    <property type="match status" value="1"/>
</dbReference>